<evidence type="ECO:0000313" key="2">
    <source>
        <dbReference type="EMBL" id="PKY47411.1"/>
    </source>
</evidence>
<organism evidence="2 3">
    <name type="scientific">Rhizophagus irregularis</name>
    <dbReference type="NCBI Taxonomy" id="588596"/>
    <lineage>
        <taxon>Eukaryota</taxon>
        <taxon>Fungi</taxon>
        <taxon>Fungi incertae sedis</taxon>
        <taxon>Mucoromycota</taxon>
        <taxon>Glomeromycotina</taxon>
        <taxon>Glomeromycetes</taxon>
        <taxon>Glomerales</taxon>
        <taxon>Glomeraceae</taxon>
        <taxon>Rhizophagus</taxon>
    </lineage>
</organism>
<keyword evidence="1" id="KW-0175">Coiled coil</keyword>
<dbReference type="Proteomes" id="UP000234323">
    <property type="component" value="Unassembled WGS sequence"/>
</dbReference>
<reference evidence="2 3" key="1">
    <citation type="submission" date="2015-10" db="EMBL/GenBank/DDBJ databases">
        <title>Genome analyses suggest a sexual origin of heterokaryosis in a supposedly ancient asexual fungus.</title>
        <authorList>
            <person name="Ropars J."/>
            <person name="Sedzielewska K."/>
            <person name="Noel J."/>
            <person name="Charron P."/>
            <person name="Farinelli L."/>
            <person name="Marton T."/>
            <person name="Kruger M."/>
            <person name="Pelin A."/>
            <person name="Brachmann A."/>
            <person name="Corradi N."/>
        </authorList>
    </citation>
    <scope>NUCLEOTIDE SEQUENCE [LARGE SCALE GENOMIC DNA]</scope>
    <source>
        <strain evidence="2 3">A4</strain>
    </source>
</reference>
<dbReference type="AlphaFoldDB" id="A0A2I1GLB9"/>
<keyword evidence="3" id="KW-1185">Reference proteome</keyword>
<dbReference type="EMBL" id="LLXI01000543">
    <property type="protein sequence ID" value="PKY47411.1"/>
    <property type="molecule type" value="Genomic_DNA"/>
</dbReference>
<feature type="coiled-coil region" evidence="1">
    <location>
        <begin position="4"/>
        <end position="38"/>
    </location>
</feature>
<evidence type="ECO:0000313" key="3">
    <source>
        <dbReference type="Proteomes" id="UP000234323"/>
    </source>
</evidence>
<proteinExistence type="predicted"/>
<protein>
    <submittedName>
        <fullName evidence="2">Uncharacterized protein</fullName>
    </submittedName>
</protein>
<evidence type="ECO:0000256" key="1">
    <source>
        <dbReference type="SAM" id="Coils"/>
    </source>
</evidence>
<gene>
    <name evidence="2" type="ORF">RhiirA4_462593</name>
</gene>
<name>A0A2I1GLB9_9GLOM</name>
<accession>A0A2I1GLB9</accession>
<sequence>MQSTDSLRELNAKLLTEIAKLRKKFFEIKTENDKLKNKNTEIPKFRRKFTEIEAEIKLLAKNKKTIPSFQNNSSNKTAALAINAIPLMQI</sequence>
<comment type="caution">
    <text evidence="2">The sequence shown here is derived from an EMBL/GenBank/DDBJ whole genome shotgun (WGS) entry which is preliminary data.</text>
</comment>